<evidence type="ECO:0000256" key="5">
    <source>
        <dbReference type="ARBA" id="ARBA00022842"/>
    </source>
</evidence>
<dbReference type="PANTHER" id="PTHR48090:SF10">
    <property type="entry name" value="GLUCOSYL-3-PHOSPHOGLYCERATE SYNTHASE"/>
    <property type="match status" value="1"/>
</dbReference>
<evidence type="ECO:0000313" key="9">
    <source>
        <dbReference type="EMBL" id="CAB5005804.1"/>
    </source>
</evidence>
<dbReference type="EMBL" id="CAFBLT010000001">
    <property type="protein sequence ID" value="CAB4875176.1"/>
    <property type="molecule type" value="Genomic_DNA"/>
</dbReference>
<reference evidence="9" key="1">
    <citation type="submission" date="2020-05" db="EMBL/GenBank/DDBJ databases">
        <authorList>
            <person name="Chiriac C."/>
            <person name="Salcher M."/>
            <person name="Ghai R."/>
            <person name="Kavagutti S V."/>
        </authorList>
    </citation>
    <scope>NUCLEOTIDE SEQUENCE</scope>
</reference>
<dbReference type="Gene3D" id="3.90.550.10">
    <property type="entry name" value="Spore Coat Polysaccharide Biosynthesis Protein SpsA, Chain A"/>
    <property type="match status" value="1"/>
</dbReference>
<dbReference type="InterPro" id="IPR001173">
    <property type="entry name" value="Glyco_trans_2-like"/>
</dbReference>
<keyword evidence="5" id="KW-0460">Magnesium</keyword>
<dbReference type="CDD" id="cd04179">
    <property type="entry name" value="DPM_DPG-synthase_like"/>
    <property type="match status" value="1"/>
</dbReference>
<organism evidence="9">
    <name type="scientific">freshwater metagenome</name>
    <dbReference type="NCBI Taxonomy" id="449393"/>
    <lineage>
        <taxon>unclassified sequences</taxon>
        <taxon>metagenomes</taxon>
        <taxon>ecological metagenomes</taxon>
    </lineage>
</organism>
<dbReference type="SUPFAM" id="SSF53448">
    <property type="entry name" value="Nucleotide-diphospho-sugar transferases"/>
    <property type="match status" value="1"/>
</dbReference>
<evidence type="ECO:0000313" key="7">
    <source>
        <dbReference type="EMBL" id="CAB4821061.1"/>
    </source>
</evidence>
<comment type="similarity">
    <text evidence="2">Belongs to the glycosyltransferase 2 family.</text>
</comment>
<gene>
    <name evidence="7" type="ORF">UFOPK3164_00421</name>
    <name evidence="8" type="ORF">UFOPK3427_01080</name>
    <name evidence="9" type="ORF">UFOPK4112_00006</name>
</gene>
<evidence type="ECO:0000256" key="1">
    <source>
        <dbReference type="ARBA" id="ARBA00001946"/>
    </source>
</evidence>
<protein>
    <submittedName>
        <fullName evidence="9">Unannotated protein</fullName>
    </submittedName>
</protein>
<feature type="domain" description="Glycosyltransferase 2-like" evidence="6">
    <location>
        <begin position="41"/>
        <end position="149"/>
    </location>
</feature>
<evidence type="ECO:0000259" key="6">
    <source>
        <dbReference type="Pfam" id="PF00535"/>
    </source>
</evidence>
<dbReference type="EMBL" id="CAFABE010000011">
    <property type="protein sequence ID" value="CAB4821061.1"/>
    <property type="molecule type" value="Genomic_DNA"/>
</dbReference>
<evidence type="ECO:0000256" key="2">
    <source>
        <dbReference type="ARBA" id="ARBA00006739"/>
    </source>
</evidence>
<dbReference type="NCBIfam" id="NF010496">
    <property type="entry name" value="PRK13915.1"/>
    <property type="match status" value="1"/>
</dbReference>
<dbReference type="InterPro" id="IPR029044">
    <property type="entry name" value="Nucleotide-diphossugar_trans"/>
</dbReference>
<dbReference type="InterPro" id="IPR050256">
    <property type="entry name" value="Glycosyltransferase_2"/>
</dbReference>
<name>A0A6J7PUS4_9ZZZZ</name>
<proteinExistence type="inferred from homology"/>
<keyword evidence="4" id="KW-0808">Transferase</keyword>
<keyword evidence="3" id="KW-0328">Glycosyltransferase</keyword>
<dbReference type="EMBL" id="CAFBPM010000001">
    <property type="protein sequence ID" value="CAB5005804.1"/>
    <property type="molecule type" value="Genomic_DNA"/>
</dbReference>
<comment type="cofactor">
    <cofactor evidence="1">
        <name>Mg(2+)</name>
        <dbReference type="ChEBI" id="CHEBI:18420"/>
    </cofactor>
</comment>
<dbReference type="Pfam" id="PF00535">
    <property type="entry name" value="Glycos_transf_2"/>
    <property type="match status" value="1"/>
</dbReference>
<evidence type="ECO:0000256" key="4">
    <source>
        <dbReference type="ARBA" id="ARBA00022679"/>
    </source>
</evidence>
<accession>A0A6J7PUS4</accession>
<evidence type="ECO:0000256" key="3">
    <source>
        <dbReference type="ARBA" id="ARBA00022676"/>
    </source>
</evidence>
<dbReference type="GO" id="GO:0016757">
    <property type="term" value="F:glycosyltransferase activity"/>
    <property type="evidence" value="ECO:0007669"/>
    <property type="project" value="UniProtKB-KW"/>
</dbReference>
<sequence>MEKTRSPKKDGTEAPSGIRNFSIDQLSVDAVLAAKGTTTTSVVLPARDEESTIGWVIEAIRPHLTGHGTGLLDEILVIDDASSDETALVAKLAGVNVRSLSGAGGKGQAMASGVETATGDVIVFLDADVVNTSPDYIPRLLGPLLLDESIQLVKGFYARPIDGEPSGGGRVTELTARPALALLFPELADVLQPLAGETALRRNVVESVGLAPGYQVEMALLIDVGRRYGASAIAQVDLGMRVHRNRPLSELGPMAAEVLSVALERSRSDSASNEVRTD</sequence>
<dbReference type="AlphaFoldDB" id="A0A6J7PUS4"/>
<evidence type="ECO:0000313" key="8">
    <source>
        <dbReference type="EMBL" id="CAB4875176.1"/>
    </source>
</evidence>
<dbReference type="PANTHER" id="PTHR48090">
    <property type="entry name" value="UNDECAPRENYL-PHOSPHATE 4-DEOXY-4-FORMAMIDO-L-ARABINOSE TRANSFERASE-RELATED"/>
    <property type="match status" value="1"/>
</dbReference>